<organism evidence="1">
    <name type="scientific">Rhizopus microsporus var. microsporus</name>
    <dbReference type="NCBI Taxonomy" id="86635"/>
    <lineage>
        <taxon>Eukaryota</taxon>
        <taxon>Fungi</taxon>
        <taxon>Fungi incertae sedis</taxon>
        <taxon>Mucoromycota</taxon>
        <taxon>Mucoromycotina</taxon>
        <taxon>Mucoromycetes</taxon>
        <taxon>Mucorales</taxon>
        <taxon>Mucorineae</taxon>
        <taxon>Rhizopodaceae</taxon>
        <taxon>Rhizopus</taxon>
    </lineage>
</organism>
<dbReference type="EMBL" id="KV921857">
    <property type="protein sequence ID" value="ORE11354.1"/>
    <property type="molecule type" value="Genomic_DNA"/>
</dbReference>
<accession>A0A1X0RH71</accession>
<protein>
    <submittedName>
        <fullName evidence="1">Uncharacterized protein</fullName>
    </submittedName>
</protein>
<name>A0A1X0RH71_RHIZD</name>
<dbReference type="VEuPathDB" id="FungiDB:BCV72DRAFT_238037"/>
<evidence type="ECO:0000313" key="1">
    <source>
        <dbReference type="EMBL" id="ORE11354.1"/>
    </source>
</evidence>
<reference evidence="1" key="1">
    <citation type="journal article" date="2016" name="Proc. Natl. Acad. Sci. U.S.A.">
        <title>Lipid metabolic changes in an early divergent fungus govern the establishment of a mutualistic symbiosis with endobacteria.</title>
        <authorList>
            <person name="Lastovetsky O.A."/>
            <person name="Gaspar M.L."/>
            <person name="Mondo S.J."/>
            <person name="LaButti K.M."/>
            <person name="Sandor L."/>
            <person name="Grigoriev I.V."/>
            <person name="Henry S.A."/>
            <person name="Pawlowska T.E."/>
        </authorList>
    </citation>
    <scope>NUCLEOTIDE SEQUENCE [LARGE SCALE GENOMIC DNA]</scope>
    <source>
        <strain evidence="1">ATCC 52814</strain>
    </source>
</reference>
<dbReference type="AlphaFoldDB" id="A0A1X0RH71"/>
<proteinExistence type="predicted"/>
<sequence length="102" mass="11839">MSDHRVVDAIENAANEIVVFQAESHVEVIRRARKKRKSREESEVKVEARKVDESDSVTAFGHSKSLMYLVPKFGLECCGKNFKDVNSIEKYYAKYRRHDNAY</sequence>
<dbReference type="Proteomes" id="UP000242414">
    <property type="component" value="Unassembled WGS sequence"/>
</dbReference>
<gene>
    <name evidence="1" type="ORF">BCV72DRAFT_238037</name>
</gene>